<dbReference type="PANTHER" id="PTHR22916">
    <property type="entry name" value="GLYCOSYLTRANSFERASE"/>
    <property type="match status" value="1"/>
</dbReference>
<dbReference type="RefSeq" id="WP_343185977.1">
    <property type="nucleotide sequence ID" value="NZ_JBCITM010000008.1"/>
</dbReference>
<dbReference type="Pfam" id="PF00535">
    <property type="entry name" value="Glycos_transf_2"/>
    <property type="match status" value="1"/>
</dbReference>
<gene>
    <name evidence="2" type="ORF">AAIG11_09235</name>
</gene>
<dbReference type="CDD" id="cd00761">
    <property type="entry name" value="Glyco_tranf_GTA_type"/>
    <property type="match status" value="1"/>
</dbReference>
<protein>
    <submittedName>
        <fullName evidence="2">Glycosyltransferase family 2 protein</fullName>
        <ecNumber evidence="2">2.4.-.-</ecNumber>
    </submittedName>
</protein>
<keyword evidence="3" id="KW-1185">Reference proteome</keyword>
<dbReference type="GO" id="GO:0016757">
    <property type="term" value="F:glycosyltransferase activity"/>
    <property type="evidence" value="ECO:0007669"/>
    <property type="project" value="UniProtKB-KW"/>
</dbReference>
<dbReference type="EMBL" id="JBCITM010000008">
    <property type="protein sequence ID" value="MEN1760655.1"/>
    <property type="molecule type" value="Genomic_DNA"/>
</dbReference>
<feature type="domain" description="Glycosyltransferase 2-like" evidence="1">
    <location>
        <begin position="86"/>
        <end position="215"/>
    </location>
</feature>
<evidence type="ECO:0000313" key="3">
    <source>
        <dbReference type="Proteomes" id="UP001407405"/>
    </source>
</evidence>
<dbReference type="SUPFAM" id="SSF53448">
    <property type="entry name" value="Nucleotide-diphospho-sugar transferases"/>
    <property type="match status" value="1"/>
</dbReference>
<dbReference type="EC" id="2.4.-.-" evidence="2"/>
<evidence type="ECO:0000259" key="1">
    <source>
        <dbReference type="Pfam" id="PF00535"/>
    </source>
</evidence>
<proteinExistence type="predicted"/>
<name>A0ABU9VU25_9CLOT</name>
<accession>A0ABU9VU25</accession>
<evidence type="ECO:0000313" key="2">
    <source>
        <dbReference type="EMBL" id="MEN1760655.1"/>
    </source>
</evidence>
<dbReference type="PANTHER" id="PTHR22916:SF3">
    <property type="entry name" value="UDP-GLCNAC:BETAGAL BETA-1,3-N-ACETYLGLUCOSAMINYLTRANSFERASE-LIKE PROTEIN 1"/>
    <property type="match status" value="1"/>
</dbReference>
<dbReference type="InterPro" id="IPR001173">
    <property type="entry name" value="Glyco_trans_2-like"/>
</dbReference>
<organism evidence="2 3">
    <name type="scientific">Anoxynatronum sibiricum</name>
    <dbReference type="NCBI Taxonomy" id="210623"/>
    <lineage>
        <taxon>Bacteria</taxon>
        <taxon>Bacillati</taxon>
        <taxon>Bacillota</taxon>
        <taxon>Clostridia</taxon>
        <taxon>Eubacteriales</taxon>
        <taxon>Clostridiaceae</taxon>
        <taxon>Anoxynatronum</taxon>
    </lineage>
</organism>
<keyword evidence="2" id="KW-0808">Transferase</keyword>
<comment type="caution">
    <text evidence="2">The sequence shown here is derived from an EMBL/GenBank/DDBJ whole genome shotgun (WGS) entry which is preliminary data.</text>
</comment>
<reference evidence="2 3" key="1">
    <citation type="submission" date="2024-04" db="EMBL/GenBank/DDBJ databases">
        <title>Genome sequencing and metabolic network reconstruction of aminoacids and betaine degradation by Anoxynatronum sibiricum.</title>
        <authorList>
            <person name="Detkova E.N."/>
            <person name="Boltjanskaja Y.V."/>
            <person name="Mardanov A.V."/>
            <person name="Kevbrin V."/>
        </authorList>
    </citation>
    <scope>NUCLEOTIDE SEQUENCE [LARGE SCALE GENOMIC DNA]</scope>
    <source>
        <strain evidence="2 3">Z-7981</strain>
    </source>
</reference>
<dbReference type="Gene3D" id="3.90.550.10">
    <property type="entry name" value="Spore Coat Polysaccharide Biosynthesis Protein SpsA, Chain A"/>
    <property type="match status" value="1"/>
</dbReference>
<dbReference type="Proteomes" id="UP001407405">
    <property type="component" value="Unassembled WGS sequence"/>
</dbReference>
<sequence>MFERIFNKLYGITGSYSLSLAGGKLLDALQQLLFQFRLQRVDRHTQVTLTEAESMELLQSLRPYDPEDLKPALTDRVAADPSIWVSIIVPAYNAADYLEECLQSLLSQQTTYGYEVIVVNDGSTDATGEMLAAREPDDRLVIITQPNGGISRARNRAMSVATGRYFLFVDADDALTPGALEQMLTEAERTRADLVEGNYLLLESGRTRLGRPLHHHRKQVDLKQTPETMLTIPGYPWGKLYARHLWDDLGFTLGLIYEDTINRLVVLRRARHYVYLPEPLYVYRLHEASLTHQSNSTPKSLDTYYIIDRLIGENHRLEIPLDHTFYRLVLKQLGSIFYRRTSGFENNVREALLVMAKKTLQELEVCRPVDLSQREKLLVRAIEELNLPLWELCCRHDE</sequence>
<keyword evidence="2" id="KW-0328">Glycosyltransferase</keyword>
<dbReference type="InterPro" id="IPR029044">
    <property type="entry name" value="Nucleotide-diphossugar_trans"/>
</dbReference>